<accession>A0A6A5TXX7</accession>
<gene>
    <name evidence="2" type="ORF">CC80DRAFT_549225</name>
</gene>
<reference evidence="2" key="1">
    <citation type="journal article" date="2020" name="Stud. Mycol.">
        <title>101 Dothideomycetes genomes: a test case for predicting lifestyles and emergence of pathogens.</title>
        <authorList>
            <person name="Haridas S."/>
            <person name="Albert R."/>
            <person name="Binder M."/>
            <person name="Bloem J."/>
            <person name="Labutti K."/>
            <person name="Salamov A."/>
            <person name="Andreopoulos B."/>
            <person name="Baker S."/>
            <person name="Barry K."/>
            <person name="Bills G."/>
            <person name="Bluhm B."/>
            <person name="Cannon C."/>
            <person name="Castanera R."/>
            <person name="Culley D."/>
            <person name="Daum C."/>
            <person name="Ezra D."/>
            <person name="Gonzalez J."/>
            <person name="Henrissat B."/>
            <person name="Kuo A."/>
            <person name="Liang C."/>
            <person name="Lipzen A."/>
            <person name="Lutzoni F."/>
            <person name="Magnuson J."/>
            <person name="Mondo S."/>
            <person name="Nolan M."/>
            <person name="Ohm R."/>
            <person name="Pangilinan J."/>
            <person name="Park H.-J."/>
            <person name="Ramirez L."/>
            <person name="Alfaro M."/>
            <person name="Sun H."/>
            <person name="Tritt A."/>
            <person name="Yoshinaga Y."/>
            <person name="Zwiers L.-H."/>
            <person name="Turgeon B."/>
            <person name="Goodwin S."/>
            <person name="Spatafora J."/>
            <person name="Crous P."/>
            <person name="Grigoriev I."/>
        </authorList>
    </citation>
    <scope>NUCLEOTIDE SEQUENCE</scope>
    <source>
        <strain evidence="2">CBS 675.92</strain>
    </source>
</reference>
<dbReference type="Gene3D" id="1.10.101.10">
    <property type="entry name" value="PGBD-like superfamily/PGBD"/>
    <property type="match status" value="1"/>
</dbReference>
<dbReference type="InterPro" id="IPR036366">
    <property type="entry name" value="PGBDSf"/>
</dbReference>
<proteinExistence type="predicted"/>
<organism evidence="2 3">
    <name type="scientific">Byssothecium circinans</name>
    <dbReference type="NCBI Taxonomy" id="147558"/>
    <lineage>
        <taxon>Eukaryota</taxon>
        <taxon>Fungi</taxon>
        <taxon>Dikarya</taxon>
        <taxon>Ascomycota</taxon>
        <taxon>Pezizomycotina</taxon>
        <taxon>Dothideomycetes</taxon>
        <taxon>Pleosporomycetidae</taxon>
        <taxon>Pleosporales</taxon>
        <taxon>Massarineae</taxon>
        <taxon>Massarinaceae</taxon>
        <taxon>Byssothecium</taxon>
    </lineage>
</organism>
<feature type="region of interest" description="Disordered" evidence="1">
    <location>
        <begin position="1"/>
        <end position="22"/>
    </location>
</feature>
<evidence type="ECO:0000313" key="2">
    <source>
        <dbReference type="EMBL" id="KAF1955546.1"/>
    </source>
</evidence>
<dbReference type="AlphaFoldDB" id="A0A6A5TXX7"/>
<evidence type="ECO:0000313" key="3">
    <source>
        <dbReference type="Proteomes" id="UP000800035"/>
    </source>
</evidence>
<keyword evidence="3" id="KW-1185">Reference proteome</keyword>
<evidence type="ECO:0000256" key="1">
    <source>
        <dbReference type="SAM" id="MobiDB-lite"/>
    </source>
</evidence>
<dbReference type="Proteomes" id="UP000800035">
    <property type="component" value="Unassembled WGS sequence"/>
</dbReference>
<protein>
    <submittedName>
        <fullName evidence="2">Uncharacterized protein</fullName>
    </submittedName>
</protein>
<dbReference type="EMBL" id="ML976994">
    <property type="protein sequence ID" value="KAF1955546.1"/>
    <property type="molecule type" value="Genomic_DNA"/>
</dbReference>
<sequence>MLPSRRALPGTSRGPVPRDQPPIALLQPLRVGSTGPAVTLMHAALLNLSNQSRDDPRLAAFAASSPVDEVASAVFGPTTRQAVLAVQAQYQKLLHAEPNGVWDRDLAAIVYTELLNAGISLGKPPQFFVAGRALFANNVPAIKVQVDVLDRDLSSSTVLGSASTDGQGLFFLHLPRSKVPRGSEREPALAIRINGAKDPIYETPLDQVVFNATSLTLFNVNLSQNSPDAPGSDEFSQAIASLDTILPPLQTGSGAAAAGTPSAPAIPFQKNIAQRIANLRDDPKVSNLRYLDLLGSLKVPTAALTKLVLSFRLSLLSSSNLKIDAPSELFYAILAADSQQSLAPNDPANIGLADLSLQTRLVNNQLNSI</sequence>
<name>A0A6A5TXX7_9PLEO</name>